<evidence type="ECO:0000259" key="3">
    <source>
        <dbReference type="Pfam" id="PF13439"/>
    </source>
</evidence>
<gene>
    <name evidence="4" type="ORF">F5I99_14970</name>
</gene>
<proteinExistence type="predicted"/>
<feature type="transmembrane region" description="Helical" evidence="1">
    <location>
        <begin position="297"/>
        <end position="327"/>
    </location>
</feature>
<keyword evidence="1" id="KW-0812">Transmembrane</keyword>
<reference evidence="4 5" key="1">
    <citation type="submission" date="2019-09" db="EMBL/GenBank/DDBJ databases">
        <title>Nitrincola iocasae sp. nov., a bacterium isolated from the sediment collected at a cold seep field in South China Sea.</title>
        <authorList>
            <person name="Zhang H."/>
            <person name="Wang H."/>
            <person name="Li C."/>
        </authorList>
    </citation>
    <scope>NUCLEOTIDE SEQUENCE [LARGE SCALE GENOMIC DNA]</scope>
    <source>
        <strain evidence="4 5">KXZD1103</strain>
    </source>
</reference>
<dbReference type="PANTHER" id="PTHR45947:SF3">
    <property type="entry name" value="SULFOQUINOVOSYL TRANSFERASE SQD2"/>
    <property type="match status" value="1"/>
</dbReference>
<evidence type="ECO:0000313" key="4">
    <source>
        <dbReference type="EMBL" id="QEW07688.1"/>
    </source>
</evidence>
<evidence type="ECO:0000256" key="1">
    <source>
        <dbReference type="SAM" id="Phobius"/>
    </source>
</evidence>
<dbReference type="SUPFAM" id="SSF56300">
    <property type="entry name" value="Metallo-dependent phosphatases"/>
    <property type="match status" value="1"/>
</dbReference>
<dbReference type="InterPro" id="IPR050194">
    <property type="entry name" value="Glycosyltransferase_grp1"/>
</dbReference>
<dbReference type="RefSeq" id="WP_151057363.1">
    <property type="nucleotide sequence ID" value="NZ_CP044222.1"/>
</dbReference>
<dbReference type="InterPro" id="IPR029052">
    <property type="entry name" value="Metallo-depent_PP-like"/>
</dbReference>
<keyword evidence="1" id="KW-0472">Membrane</keyword>
<dbReference type="Gene3D" id="3.60.21.10">
    <property type="match status" value="1"/>
</dbReference>
<dbReference type="KEGG" id="nik:F5I99_14970"/>
<name>A0A5J6LGV3_9GAMM</name>
<dbReference type="InterPro" id="IPR028098">
    <property type="entry name" value="Glyco_trans_4-like_N"/>
</dbReference>
<feature type="domain" description="Glycosyltransferase subfamily 4-like N-terminal" evidence="3">
    <location>
        <begin position="365"/>
        <end position="530"/>
    </location>
</feature>
<protein>
    <submittedName>
        <fullName evidence="4">Glycosyltransferase</fullName>
    </submittedName>
</protein>
<keyword evidence="1" id="KW-1133">Transmembrane helix</keyword>
<dbReference type="Gene3D" id="3.40.50.2000">
    <property type="entry name" value="Glycogen Phosphorylase B"/>
    <property type="match status" value="2"/>
</dbReference>
<keyword evidence="5" id="KW-1185">Reference proteome</keyword>
<dbReference type="InterPro" id="IPR001296">
    <property type="entry name" value="Glyco_trans_1"/>
</dbReference>
<dbReference type="Pfam" id="PF00534">
    <property type="entry name" value="Glycos_transf_1"/>
    <property type="match status" value="1"/>
</dbReference>
<feature type="domain" description="Glycosyl transferase family 1" evidence="2">
    <location>
        <begin position="546"/>
        <end position="708"/>
    </location>
</feature>
<evidence type="ECO:0000259" key="2">
    <source>
        <dbReference type="Pfam" id="PF00534"/>
    </source>
</evidence>
<keyword evidence="4" id="KW-0808">Transferase</keyword>
<feature type="transmembrane region" description="Helical" evidence="1">
    <location>
        <begin position="12"/>
        <end position="30"/>
    </location>
</feature>
<organism evidence="4 5">
    <name type="scientific">Nitrincola iocasae</name>
    <dbReference type="NCBI Taxonomy" id="2614693"/>
    <lineage>
        <taxon>Bacteria</taxon>
        <taxon>Pseudomonadati</taxon>
        <taxon>Pseudomonadota</taxon>
        <taxon>Gammaproteobacteria</taxon>
        <taxon>Oceanospirillales</taxon>
        <taxon>Oceanospirillaceae</taxon>
        <taxon>Nitrincola</taxon>
    </lineage>
</organism>
<dbReference type="Pfam" id="PF13439">
    <property type="entry name" value="Glyco_transf_4"/>
    <property type="match status" value="1"/>
</dbReference>
<dbReference type="Proteomes" id="UP000325606">
    <property type="component" value="Chromosome"/>
</dbReference>
<dbReference type="PANTHER" id="PTHR45947">
    <property type="entry name" value="SULFOQUINOVOSYL TRANSFERASE SQD2"/>
    <property type="match status" value="1"/>
</dbReference>
<dbReference type="GO" id="GO:0016757">
    <property type="term" value="F:glycosyltransferase activity"/>
    <property type="evidence" value="ECO:0007669"/>
    <property type="project" value="InterPro"/>
</dbReference>
<dbReference type="AlphaFoldDB" id="A0A5J6LGV3"/>
<dbReference type="EMBL" id="CP044222">
    <property type="protein sequence ID" value="QEW07688.1"/>
    <property type="molecule type" value="Genomic_DNA"/>
</dbReference>
<dbReference type="SUPFAM" id="SSF53756">
    <property type="entry name" value="UDP-Glycosyltransferase/glycogen phosphorylase"/>
    <property type="match status" value="1"/>
</dbReference>
<accession>A0A5J6LGV3</accession>
<evidence type="ECO:0000313" key="5">
    <source>
        <dbReference type="Proteomes" id="UP000325606"/>
    </source>
</evidence>
<sequence>MPKGSNALIRVLFYLSLGLVLLLILYKVYLNFFEIDFHSVHAEQVDLIEETLADRDSFRFAVVGNINNSIGIFERKIIPMLNDSGVDFVVSAGNAVSGGGEDKYRALHRTLSRLNLPYLLTFGEQEHSFLGDFRFYDHYGPYVFSFVVGNSRFLFIDSTLKTDLEWQIHWLEQELAGSDEHYRFMFIGQPLVAVKQEWVIDLGDDYLMSEPGQKALQSIIKDQGVDVVFSANFPIYSYQQHDGVEHVVTGGAGGFVPDTEHGYYHYVDVSVSPQGIVIEPVSLDITQHPIWRRLERLWLWIHSLFYVGYLNFILLLGMLIALSSWLYGLIFVERDYYPSFDRDPALYLQQPLRVAMFTNNYLPFIGGVPISIDRLRRGLEALGHKVLIVAPAYGKYSEDTEVRVPMLLPLGRNSEFRLANLFQPAMYRRVKAFKPDIIHVHHPFWLGSAGLWLGRGLGIPVVLTYHTRLEHYAHYVPLPGPLFRNLVSHALVKRFANRCDAVVVPTHSAEEYLRMIGVRRPIHIQPTGIEYVRFSKVAEDEVAQLRQELAPQGERLLLSISRLGREKNLDFLLDAFHQLRKTCEQPVRLVILGEGNERSHLEQRIHEEGLQEVVLLPGSVPPEQIPIYCRAADVFVFASCSETQGMVILEAMAAGLPVVTVRSSGIDDIVEQGRNGFKTALDKEQWSSQVGQLLEDEPLRIRLAQAAYAFAADYDIAPFSRSIAELYARALAQKDAGNPVQPDG</sequence>